<feature type="compositionally biased region" description="Basic residues" evidence="1">
    <location>
        <begin position="741"/>
        <end position="754"/>
    </location>
</feature>
<dbReference type="AlphaFoldDB" id="A9GID4"/>
<evidence type="ECO:0000313" key="3">
    <source>
        <dbReference type="Proteomes" id="UP000002139"/>
    </source>
</evidence>
<feature type="compositionally biased region" description="Basic and acidic residues" evidence="1">
    <location>
        <begin position="167"/>
        <end position="182"/>
    </location>
</feature>
<accession>A9GID4</accession>
<feature type="compositionally biased region" description="Low complexity" evidence="1">
    <location>
        <begin position="764"/>
        <end position="779"/>
    </location>
</feature>
<feature type="compositionally biased region" description="Basic and acidic residues" evidence="1">
    <location>
        <begin position="722"/>
        <end position="731"/>
    </location>
</feature>
<name>A9GID4_SORC5</name>
<dbReference type="KEGG" id="scl:sce3092"/>
<feature type="compositionally biased region" description="Basic and acidic residues" evidence="1">
    <location>
        <begin position="24"/>
        <end position="37"/>
    </location>
</feature>
<dbReference type="HOGENOM" id="CLU_359370_0_0_7"/>
<feature type="compositionally biased region" description="Basic residues" evidence="1">
    <location>
        <begin position="679"/>
        <end position="688"/>
    </location>
</feature>
<evidence type="ECO:0000313" key="2">
    <source>
        <dbReference type="EMBL" id="CAN93251.1"/>
    </source>
</evidence>
<sequence>MPLGIEVRADDLHLGPIERGAAGARERAHAHAGERRLGRAPGRPVDHLAVAEGEAVPERVLRGGAGRSGLFRGGGRLCAVPESAWRLGAGPSRTGWLRAVPGPAGRLRAVPRLAGRLCVVRRHDRALAQRRARRELRHRGQQGGAAERVDVAAVVERVVEQHPGPGDAEREEERHRGAREEDAAPPPVRAARQVGLVEDVELGLALVLGGVRGQVRGPLVGLNGLQVLARPLQIEAEPVPLGLELDHALLGAPVGRPRLRALRLAPGRALRRRARRLAPRRRPAASGVRAQARDLPEERGPLRRERRAPRRRERARLARLADRRLGDARAHEPERALGRGELALRRLDAALRGDGVGVDRGHGRELLGERRLGRRDRGDGGGAGPLRLDDALGQRLPRRRRWRPPGPEQRLDPGELPLERRELRVDRAGRLRWRRSARSRRGRGDAGRAERLGRRRIGRVVEPPLELRIPGEERRQRAARRVDLGAGLGELLPQEIAGHRRRAEAVAAVVVEQDLREAGGDLLRHVRIVVGERDDVRIAALRAEADVGLHLLDGLDHRAGGLLRVEPERLDDAGERPARGERVLELRPEARRARGAALGIAAGLDGVAVEDRGLAPPHPLRGERQREGDRESDGHHRGRSAPVHPDPAEDADRAIQALAGCALRAQAGHGVPRPCGQRVQRRAARRARAGALRPRTARRVLAGASPRDAPGSAPPRAPAARARPDADERHGHSASGERGSLRGRSRKAGARRNRPAPTEAGSPARRALVLVTAAASSTR</sequence>
<reference evidence="2 3" key="1">
    <citation type="journal article" date="2007" name="Nat. Biotechnol.">
        <title>Complete genome sequence of the myxobacterium Sorangium cellulosum.</title>
        <authorList>
            <person name="Schneiker S."/>
            <person name="Perlova O."/>
            <person name="Kaiser O."/>
            <person name="Gerth K."/>
            <person name="Alici A."/>
            <person name="Altmeyer M.O."/>
            <person name="Bartels D."/>
            <person name="Bekel T."/>
            <person name="Beyer S."/>
            <person name="Bode E."/>
            <person name="Bode H.B."/>
            <person name="Bolten C.J."/>
            <person name="Choudhuri J.V."/>
            <person name="Doss S."/>
            <person name="Elnakady Y.A."/>
            <person name="Frank B."/>
            <person name="Gaigalat L."/>
            <person name="Goesmann A."/>
            <person name="Groeger C."/>
            <person name="Gross F."/>
            <person name="Jelsbak L."/>
            <person name="Jelsbak L."/>
            <person name="Kalinowski J."/>
            <person name="Kegler C."/>
            <person name="Knauber T."/>
            <person name="Konietzny S."/>
            <person name="Kopp M."/>
            <person name="Krause L."/>
            <person name="Krug D."/>
            <person name="Linke B."/>
            <person name="Mahmud T."/>
            <person name="Martinez-Arias R."/>
            <person name="McHardy A.C."/>
            <person name="Merai M."/>
            <person name="Meyer F."/>
            <person name="Mormann S."/>
            <person name="Munoz-Dorado J."/>
            <person name="Perez J."/>
            <person name="Pradella S."/>
            <person name="Rachid S."/>
            <person name="Raddatz G."/>
            <person name="Rosenau F."/>
            <person name="Rueckert C."/>
            <person name="Sasse F."/>
            <person name="Scharfe M."/>
            <person name="Schuster S.C."/>
            <person name="Suen G."/>
            <person name="Treuner-Lange A."/>
            <person name="Velicer G.J."/>
            <person name="Vorholter F.-J."/>
            <person name="Weissman K.J."/>
            <person name="Welch R.D."/>
            <person name="Wenzel S.C."/>
            <person name="Whitworth D.E."/>
            <person name="Wilhelm S."/>
            <person name="Wittmann C."/>
            <person name="Bloecker H."/>
            <person name="Puehler A."/>
            <person name="Mueller R."/>
        </authorList>
    </citation>
    <scope>NUCLEOTIDE SEQUENCE [LARGE SCALE GENOMIC DNA]</scope>
    <source>
        <strain evidence="3">So ce56</strain>
    </source>
</reference>
<feature type="region of interest" description="Disordered" evidence="1">
    <location>
        <begin position="609"/>
        <end position="648"/>
    </location>
</feature>
<evidence type="ECO:0000256" key="1">
    <source>
        <dbReference type="SAM" id="MobiDB-lite"/>
    </source>
</evidence>
<keyword evidence="3" id="KW-1185">Reference proteome</keyword>
<protein>
    <submittedName>
        <fullName evidence="2">Uncharacterized protein</fullName>
    </submittedName>
</protein>
<feature type="region of interest" description="Disordered" evidence="1">
    <location>
        <begin position="369"/>
        <end position="415"/>
    </location>
</feature>
<feature type="compositionally biased region" description="Low complexity" evidence="1">
    <location>
        <begin position="702"/>
        <end position="711"/>
    </location>
</feature>
<dbReference type="EMBL" id="AM746676">
    <property type="protein sequence ID" value="CAN93251.1"/>
    <property type="molecule type" value="Genomic_DNA"/>
</dbReference>
<feature type="compositionally biased region" description="Basic and acidic residues" evidence="1">
    <location>
        <begin position="291"/>
        <end position="303"/>
    </location>
</feature>
<organism evidence="2 3">
    <name type="scientific">Sorangium cellulosum (strain So ce56)</name>
    <name type="common">Polyangium cellulosum (strain So ce56)</name>
    <dbReference type="NCBI Taxonomy" id="448385"/>
    <lineage>
        <taxon>Bacteria</taxon>
        <taxon>Pseudomonadati</taxon>
        <taxon>Myxococcota</taxon>
        <taxon>Polyangia</taxon>
        <taxon>Polyangiales</taxon>
        <taxon>Polyangiaceae</taxon>
        <taxon>Sorangium</taxon>
    </lineage>
</organism>
<feature type="compositionally biased region" description="Basic residues" evidence="1">
    <location>
        <begin position="304"/>
        <end position="314"/>
    </location>
</feature>
<feature type="region of interest" description="Disordered" evidence="1">
    <location>
        <begin position="22"/>
        <end position="41"/>
    </location>
</feature>
<proteinExistence type="predicted"/>
<feature type="compositionally biased region" description="Basic and acidic residues" evidence="1">
    <location>
        <begin position="620"/>
        <end position="635"/>
    </location>
</feature>
<feature type="region of interest" description="Disordered" evidence="1">
    <location>
        <begin position="161"/>
        <end position="188"/>
    </location>
</feature>
<feature type="compositionally biased region" description="Basic and acidic residues" evidence="1">
    <location>
        <begin position="369"/>
        <end position="379"/>
    </location>
</feature>
<dbReference type="Proteomes" id="UP000002139">
    <property type="component" value="Chromosome"/>
</dbReference>
<gene>
    <name evidence="2" type="ordered locus">sce3092</name>
</gene>
<feature type="region of interest" description="Disordered" evidence="1">
    <location>
        <begin position="275"/>
        <end position="314"/>
    </location>
</feature>
<feature type="region of interest" description="Disordered" evidence="1">
    <location>
        <begin position="667"/>
        <end position="779"/>
    </location>
</feature>